<dbReference type="SMART" id="SM01061">
    <property type="entry name" value="CAT_RBD"/>
    <property type="match status" value="1"/>
</dbReference>
<dbReference type="PANTHER" id="PTHR30185">
    <property type="entry name" value="CRYPTIC BETA-GLUCOSIDE BGL OPERON ANTITERMINATOR"/>
    <property type="match status" value="1"/>
</dbReference>
<dbReference type="PANTHER" id="PTHR30185:SF15">
    <property type="entry name" value="CRYPTIC BETA-GLUCOSIDE BGL OPERON ANTITERMINATOR"/>
    <property type="match status" value="1"/>
</dbReference>
<dbReference type="Pfam" id="PF00874">
    <property type="entry name" value="PRD"/>
    <property type="match status" value="2"/>
</dbReference>
<accession>A0ABT0MPP0</accession>
<dbReference type="InterPro" id="IPR036650">
    <property type="entry name" value="CAT_RNA-bd_dom_sf"/>
</dbReference>
<dbReference type="EMBL" id="JAKPBZ010000104">
    <property type="protein sequence ID" value="MCL2891805.1"/>
    <property type="molecule type" value="Genomic_DNA"/>
</dbReference>
<feature type="domain" description="PRD" evidence="2">
    <location>
        <begin position="171"/>
        <end position="278"/>
    </location>
</feature>
<dbReference type="Gene3D" id="1.10.1790.10">
    <property type="entry name" value="PRD domain"/>
    <property type="match status" value="2"/>
</dbReference>
<dbReference type="NCBIfam" id="NF046042">
    <property type="entry name" value="LicT"/>
    <property type="match status" value="1"/>
</dbReference>
<keyword evidence="1" id="KW-0677">Repeat</keyword>
<dbReference type="RefSeq" id="WP_249243690.1">
    <property type="nucleotide sequence ID" value="NZ_JAKPBZ010000104.1"/>
</dbReference>
<dbReference type="SUPFAM" id="SSF63520">
    <property type="entry name" value="PTS-regulatory domain, PRD"/>
    <property type="match status" value="2"/>
</dbReference>
<dbReference type="Gene3D" id="2.30.24.10">
    <property type="entry name" value="CAT RNA-binding domain"/>
    <property type="match status" value="1"/>
</dbReference>
<dbReference type="InterPro" id="IPR011608">
    <property type="entry name" value="PRD"/>
</dbReference>
<sequence>MKINKILSNNAVLVITDKGEECVALGRGIGFGKKNGDRVDEERVESRFLKTGGGLNTFFAEILAEIPPVYLNISEQIIALARNALNIELQDTLFLALSDHINFSVKRYKEGLKIHNQLLWEVKVFYPKEFSVGLRALDIIEEKLHIRLPDDEAGFIALHLVNAINNSDMQSTMESATLIKDILTIVKYDLRIKYDENSIDYQRFITHLKFFALRLLSRNAVSHADDSIYQGIKELMPTAYTCAMRVCQYVERHYQYQLTTDEIMFLTIHINRLNANSK</sequence>
<dbReference type="InterPro" id="IPR050661">
    <property type="entry name" value="BglG_antiterminators"/>
</dbReference>
<evidence type="ECO:0000259" key="2">
    <source>
        <dbReference type="PROSITE" id="PS51372"/>
    </source>
</evidence>
<name>A0ABT0MPP0_9GAMM</name>
<comment type="caution">
    <text evidence="3">The sequence shown here is derived from an EMBL/GenBank/DDBJ whole genome shotgun (WGS) entry which is preliminary data.</text>
</comment>
<dbReference type="InterPro" id="IPR004341">
    <property type="entry name" value="CAT_RNA-bd_dom"/>
</dbReference>
<proteinExistence type="predicted"/>
<dbReference type="Pfam" id="PF03123">
    <property type="entry name" value="CAT_RBD"/>
    <property type="match status" value="1"/>
</dbReference>
<protein>
    <submittedName>
        <fullName evidence="3">PRD domain-containing protein</fullName>
    </submittedName>
</protein>
<keyword evidence="4" id="KW-1185">Reference proteome</keyword>
<feature type="domain" description="PRD" evidence="2">
    <location>
        <begin position="65"/>
        <end position="170"/>
    </location>
</feature>
<gene>
    <name evidence="3" type="ORF">MFP26_03700</name>
</gene>
<evidence type="ECO:0000313" key="4">
    <source>
        <dbReference type="Proteomes" id="UP001203069"/>
    </source>
</evidence>
<organism evidence="3 4">
    <name type="scientific">Brenneria tiliae</name>
    <dbReference type="NCBI Taxonomy" id="2914984"/>
    <lineage>
        <taxon>Bacteria</taxon>
        <taxon>Pseudomonadati</taxon>
        <taxon>Pseudomonadota</taxon>
        <taxon>Gammaproteobacteria</taxon>
        <taxon>Enterobacterales</taxon>
        <taxon>Pectobacteriaceae</taxon>
        <taxon>Brenneria</taxon>
    </lineage>
</organism>
<evidence type="ECO:0000313" key="3">
    <source>
        <dbReference type="EMBL" id="MCL2891805.1"/>
    </source>
</evidence>
<dbReference type="Proteomes" id="UP001203069">
    <property type="component" value="Unassembled WGS sequence"/>
</dbReference>
<dbReference type="SUPFAM" id="SSF50151">
    <property type="entry name" value="SacY-like RNA-binding domain"/>
    <property type="match status" value="1"/>
</dbReference>
<dbReference type="InterPro" id="IPR036634">
    <property type="entry name" value="PRD_sf"/>
</dbReference>
<evidence type="ECO:0000256" key="1">
    <source>
        <dbReference type="ARBA" id="ARBA00022737"/>
    </source>
</evidence>
<dbReference type="PROSITE" id="PS51372">
    <property type="entry name" value="PRD_2"/>
    <property type="match status" value="2"/>
</dbReference>
<reference evidence="3 4" key="1">
    <citation type="submission" date="2022-02" db="EMBL/GenBank/DDBJ databases">
        <title>Description of Brenneria tiliae sp. nov. isolated from symptomatic Tilia x moltkei and Tilia x europaea trees in the UK.</title>
        <authorList>
            <person name="Kile H."/>
        </authorList>
    </citation>
    <scope>NUCLEOTIDE SEQUENCE [LARGE SCALE GENOMIC DNA]</scope>
    <source>
        <strain evidence="3 4">MC1SB4.1</strain>
    </source>
</reference>